<keyword evidence="4" id="KW-0158">Chromosome</keyword>
<dbReference type="GO" id="GO:0034080">
    <property type="term" value="P:CENP-A containing chromatin assembly"/>
    <property type="evidence" value="ECO:0007669"/>
    <property type="project" value="TreeGrafter"/>
</dbReference>
<keyword evidence="6" id="KW-0137">Centromere</keyword>
<comment type="similarity">
    <text evidence="3">Belongs to the CENP-I/CTF3 family.</text>
</comment>
<accession>A0A6A6VZ92</accession>
<dbReference type="OrthoDB" id="6347512at2759"/>
<evidence type="ECO:0000256" key="3">
    <source>
        <dbReference type="ARBA" id="ARBA00005470"/>
    </source>
</evidence>
<evidence type="ECO:0000256" key="1">
    <source>
        <dbReference type="ARBA" id="ARBA00004123"/>
    </source>
</evidence>
<dbReference type="Proteomes" id="UP000799437">
    <property type="component" value="Unassembled WGS sequence"/>
</dbReference>
<dbReference type="GO" id="GO:0005634">
    <property type="term" value="C:nucleus"/>
    <property type="evidence" value="ECO:0007669"/>
    <property type="project" value="UniProtKB-SubCell"/>
</dbReference>
<sequence length="670" mass="75089">MDDSDEETNVADLLRRLRHLSETPAKQRAVKASVSINQLCDYAFRKGLDSASLQAILNIVSVKSELDQTSVMNLVKNLYPKERIPSAVVTKAVSALGQGKNKPSTATQSALLKWLFTVYDVLDDTLILSRLYAILFNLLDMVSLRYELCRIVGNEPAVLRLLSVYKDYYPDIIISSANPGRGSLPPQPDATWTKRLQAISHQPSQSDVGLNSRNGFKVYRTRTRTPRLHLLPESSVTLEEIEGPQDFVDKIERIELPNQLVSSLQDSLLQKLLFLNPLPEATMRLEFWLASYLEEELSLARNHLSPSPQFPELLQGILAYSQAQHSLISIVEVFLAQYLPIWDGQSNYDALCAIIAFVDRHPHDKLHSTYFAWLERPHILNTGRLLSKLLLLYSKIAQRWILQQDTSTQARTGKSKSPKEVSELLDYANLFIHNIISMQPTSTMIHSAILTFYESFSFSATQSDNTSSVHTPIVLPSEQVVNHLLFNSSLSDVSRLCGILARCKRQFESLKNTISDYYPSPYTNRFNGHLMDICNLIWRSRALNGTDTNASGCLCPPATMSALMRYLPDMDNIYNLAGSFGITQNYLFCAVSMATFTELEDAAEIDGADLKTRHAGPVSPRSLTLLEKNGGLVISWTKSRVEVLSALEAKGLDGVKDLMFSTMMKLKDAT</sequence>
<dbReference type="InterPro" id="IPR012485">
    <property type="entry name" value="CENP-I"/>
</dbReference>
<organism evidence="7 8">
    <name type="scientific">Pseudovirgaria hyperparasitica</name>
    <dbReference type="NCBI Taxonomy" id="470096"/>
    <lineage>
        <taxon>Eukaryota</taxon>
        <taxon>Fungi</taxon>
        <taxon>Dikarya</taxon>
        <taxon>Ascomycota</taxon>
        <taxon>Pezizomycotina</taxon>
        <taxon>Dothideomycetes</taxon>
        <taxon>Dothideomycetes incertae sedis</taxon>
        <taxon>Acrospermales</taxon>
        <taxon>Acrospermaceae</taxon>
        <taxon>Pseudovirgaria</taxon>
    </lineage>
</organism>
<dbReference type="CDD" id="cd22647">
    <property type="entry name" value="CTF3_NTD_HEAT"/>
    <property type="match status" value="1"/>
</dbReference>
<name>A0A6A6VZ92_9PEZI</name>
<evidence type="ECO:0000256" key="6">
    <source>
        <dbReference type="ARBA" id="ARBA00023328"/>
    </source>
</evidence>
<dbReference type="Pfam" id="PF07778">
    <property type="entry name" value="CENP-I"/>
    <property type="match status" value="2"/>
</dbReference>
<dbReference type="AlphaFoldDB" id="A0A6A6VZ92"/>
<evidence type="ECO:0000313" key="8">
    <source>
        <dbReference type="Proteomes" id="UP000799437"/>
    </source>
</evidence>
<keyword evidence="8" id="KW-1185">Reference proteome</keyword>
<dbReference type="EMBL" id="ML996578">
    <property type="protein sequence ID" value="KAF2755166.1"/>
    <property type="molecule type" value="Genomic_DNA"/>
</dbReference>
<dbReference type="RefSeq" id="XP_033597617.1">
    <property type="nucleotide sequence ID" value="XM_033747423.1"/>
</dbReference>
<protein>
    <submittedName>
        <fullName evidence="7">Mis6-domain-containing protein</fullName>
    </submittedName>
</protein>
<gene>
    <name evidence="7" type="ORF">EJ05DRAFT_503473</name>
</gene>
<comment type="subcellular location">
    <subcellularLocation>
        <location evidence="2">Chromosome</location>
        <location evidence="2">Centromere</location>
    </subcellularLocation>
    <subcellularLocation>
        <location evidence="1">Nucleus</location>
    </subcellularLocation>
</comment>
<evidence type="ECO:0000256" key="5">
    <source>
        <dbReference type="ARBA" id="ARBA00023242"/>
    </source>
</evidence>
<evidence type="ECO:0000313" key="7">
    <source>
        <dbReference type="EMBL" id="KAF2755166.1"/>
    </source>
</evidence>
<dbReference type="GeneID" id="54488477"/>
<evidence type="ECO:0000256" key="2">
    <source>
        <dbReference type="ARBA" id="ARBA00004584"/>
    </source>
</evidence>
<dbReference type="GO" id="GO:0000939">
    <property type="term" value="C:inner kinetochore"/>
    <property type="evidence" value="ECO:0007669"/>
    <property type="project" value="TreeGrafter"/>
</dbReference>
<keyword evidence="5" id="KW-0539">Nucleus</keyword>
<evidence type="ECO:0000256" key="4">
    <source>
        <dbReference type="ARBA" id="ARBA00022454"/>
    </source>
</evidence>
<dbReference type="GO" id="GO:0000070">
    <property type="term" value="P:mitotic sister chromatid segregation"/>
    <property type="evidence" value="ECO:0007669"/>
    <property type="project" value="TreeGrafter"/>
</dbReference>
<reference evidence="7" key="1">
    <citation type="journal article" date="2020" name="Stud. Mycol.">
        <title>101 Dothideomycetes genomes: a test case for predicting lifestyles and emergence of pathogens.</title>
        <authorList>
            <person name="Haridas S."/>
            <person name="Albert R."/>
            <person name="Binder M."/>
            <person name="Bloem J."/>
            <person name="Labutti K."/>
            <person name="Salamov A."/>
            <person name="Andreopoulos B."/>
            <person name="Baker S."/>
            <person name="Barry K."/>
            <person name="Bills G."/>
            <person name="Bluhm B."/>
            <person name="Cannon C."/>
            <person name="Castanera R."/>
            <person name="Culley D."/>
            <person name="Daum C."/>
            <person name="Ezra D."/>
            <person name="Gonzalez J."/>
            <person name="Henrissat B."/>
            <person name="Kuo A."/>
            <person name="Liang C."/>
            <person name="Lipzen A."/>
            <person name="Lutzoni F."/>
            <person name="Magnuson J."/>
            <person name="Mondo S."/>
            <person name="Nolan M."/>
            <person name="Ohm R."/>
            <person name="Pangilinan J."/>
            <person name="Park H.-J."/>
            <person name="Ramirez L."/>
            <person name="Alfaro M."/>
            <person name="Sun H."/>
            <person name="Tritt A."/>
            <person name="Yoshinaga Y."/>
            <person name="Zwiers L.-H."/>
            <person name="Turgeon B."/>
            <person name="Goodwin S."/>
            <person name="Spatafora J."/>
            <person name="Crous P."/>
            <person name="Grigoriev I."/>
        </authorList>
    </citation>
    <scope>NUCLEOTIDE SEQUENCE</scope>
    <source>
        <strain evidence="7">CBS 121739</strain>
    </source>
</reference>
<dbReference type="PANTHER" id="PTHR48208:SF2">
    <property type="entry name" value="CENTROMERE PROTEIN I"/>
    <property type="match status" value="1"/>
</dbReference>
<proteinExistence type="inferred from homology"/>
<dbReference type="PANTHER" id="PTHR48208">
    <property type="entry name" value="CENTROMERE PROTEIN I"/>
    <property type="match status" value="1"/>
</dbReference>